<keyword evidence="1" id="KW-1133">Transmembrane helix</keyword>
<evidence type="ECO:0000313" key="2">
    <source>
        <dbReference type="EMBL" id="QCC84291.1"/>
    </source>
</evidence>
<name>A0A4P7UID6_DESDE</name>
<dbReference type="PANTHER" id="PTHR43801">
    <property type="entry name" value="NUCLEOTIDE-BINDING PROTEIN-RELATED"/>
    <property type="match status" value="1"/>
</dbReference>
<gene>
    <name evidence="2" type="ORF">DDIC_00055</name>
</gene>
<accession>A0A4P7UID6</accession>
<dbReference type="Pfam" id="PF01976">
    <property type="entry name" value="DUF116"/>
    <property type="match status" value="1"/>
</dbReference>
<dbReference type="OrthoDB" id="9787348at2"/>
<keyword evidence="1" id="KW-0812">Transmembrane</keyword>
<reference evidence="2 3" key="1">
    <citation type="submission" date="2019-02" db="EMBL/GenBank/DDBJ databases">
        <title>Complete Genome Sequence of Desulfovibrio desulfuricans IC1, a Sulfonate Utilizing Anaerobe.</title>
        <authorList>
            <person name="Day L.A."/>
            <person name="De Leon K.B."/>
            <person name="Wall J.D."/>
        </authorList>
    </citation>
    <scope>NUCLEOTIDE SEQUENCE [LARGE SCALE GENOMIC DNA]</scope>
    <source>
        <strain evidence="2 3">IC1</strain>
    </source>
</reference>
<protein>
    <submittedName>
        <fullName evidence="2">DUF116 domain-containing protein</fullName>
    </submittedName>
</protein>
<dbReference type="Proteomes" id="UP000297065">
    <property type="component" value="Chromosome"/>
</dbReference>
<proteinExistence type="predicted"/>
<feature type="transmembrane region" description="Helical" evidence="1">
    <location>
        <begin position="55"/>
        <end position="80"/>
    </location>
</feature>
<feature type="transmembrane region" description="Helical" evidence="1">
    <location>
        <begin position="21"/>
        <end position="43"/>
    </location>
</feature>
<evidence type="ECO:0000313" key="3">
    <source>
        <dbReference type="Proteomes" id="UP000297065"/>
    </source>
</evidence>
<organism evidence="2 3">
    <name type="scientific">Desulfovibrio desulfuricans</name>
    <dbReference type="NCBI Taxonomy" id="876"/>
    <lineage>
        <taxon>Bacteria</taxon>
        <taxon>Pseudomonadati</taxon>
        <taxon>Thermodesulfobacteriota</taxon>
        <taxon>Desulfovibrionia</taxon>
        <taxon>Desulfovibrionales</taxon>
        <taxon>Desulfovibrionaceae</taxon>
        <taxon>Desulfovibrio</taxon>
    </lineage>
</organism>
<dbReference type="EMBL" id="CP036295">
    <property type="protein sequence ID" value="QCC84291.1"/>
    <property type="molecule type" value="Genomic_DNA"/>
</dbReference>
<evidence type="ECO:0000256" key="1">
    <source>
        <dbReference type="SAM" id="Phobius"/>
    </source>
</evidence>
<dbReference type="InterPro" id="IPR002829">
    <property type="entry name" value="DUF116"/>
</dbReference>
<dbReference type="PANTHER" id="PTHR43801:SF1">
    <property type="entry name" value="POLYPRENYL SYNTHETASE"/>
    <property type="match status" value="1"/>
</dbReference>
<sequence>MMFSKSPFSLPPDQYGGARKRVFIGLMLASCLLSCAVIAFFLILPWVGFFSTQHWLPLISISVGFIVIFAILWLCIILVFHIYTGKTMPGVDSVRHVTVRLFFPLMELLAKLVCIDRGKVRRSFIKVNNELVLASAVTVQPHELLLLLPHCVQQALCPQRLVHNPDNCRRCGKCPVGGLLDLRDRYGVRLAIATGGTIARRIVVQTRPRCIIAVACERDLTSGIQDSYPVPVFGVLNQRPHGPCVDTLVPMPALEDAVKIFLGLTQRLQQGRVCNG</sequence>
<keyword evidence="1" id="KW-0472">Membrane</keyword>
<dbReference type="AlphaFoldDB" id="A0A4P7UID6"/>